<dbReference type="AlphaFoldDB" id="A0A315VKD6"/>
<dbReference type="GO" id="GO:0005509">
    <property type="term" value="F:calcium ion binding"/>
    <property type="evidence" value="ECO:0007669"/>
    <property type="project" value="InterPro"/>
</dbReference>
<dbReference type="FunFam" id="2.60.120.290:FF:000012">
    <property type="entry name" value="mannan-binding lectin serine protease 1 isoform X1"/>
    <property type="match status" value="1"/>
</dbReference>
<proteinExistence type="predicted"/>
<dbReference type="SUPFAM" id="SSF49854">
    <property type="entry name" value="Spermadhesin, CUB domain"/>
    <property type="match status" value="1"/>
</dbReference>
<dbReference type="GO" id="GO:0009986">
    <property type="term" value="C:cell surface"/>
    <property type="evidence" value="ECO:0007669"/>
    <property type="project" value="UniProtKB-SubCell"/>
</dbReference>
<dbReference type="SMART" id="SM00181">
    <property type="entry name" value="EGF"/>
    <property type="match status" value="1"/>
</dbReference>
<keyword evidence="10" id="KW-1015">Disulfide bond</keyword>
<dbReference type="InterPro" id="IPR035914">
    <property type="entry name" value="Sperma_CUB_dom_sf"/>
</dbReference>
<name>A0A315VKD6_GAMAF</name>
<evidence type="ECO:0000256" key="11">
    <source>
        <dbReference type="ARBA" id="ARBA00023180"/>
    </source>
</evidence>
<evidence type="ECO:0000313" key="15">
    <source>
        <dbReference type="EMBL" id="PWA23963.1"/>
    </source>
</evidence>
<dbReference type="InterPro" id="IPR018097">
    <property type="entry name" value="EGF_Ca-bd_CS"/>
</dbReference>
<dbReference type="SUPFAM" id="SSF57196">
    <property type="entry name" value="EGF/Laminin"/>
    <property type="match status" value="1"/>
</dbReference>
<evidence type="ECO:0000256" key="9">
    <source>
        <dbReference type="ARBA" id="ARBA00022875"/>
    </source>
</evidence>
<dbReference type="Gene3D" id="2.60.120.290">
    <property type="entry name" value="Spermadhesin, CUB domain"/>
    <property type="match status" value="1"/>
</dbReference>
<comment type="subcellular location">
    <subcellularLocation>
        <location evidence="1">Cell surface</location>
    </subcellularLocation>
    <subcellularLocation>
        <location evidence="2">Secreted</location>
    </subcellularLocation>
</comment>
<evidence type="ECO:0000256" key="6">
    <source>
        <dbReference type="ARBA" id="ARBA00022737"/>
    </source>
</evidence>
<evidence type="ECO:0000256" key="12">
    <source>
        <dbReference type="PROSITE-ProRule" id="PRU00059"/>
    </source>
</evidence>
<keyword evidence="8" id="KW-0391">Immunity</keyword>
<dbReference type="PROSITE" id="PS01187">
    <property type="entry name" value="EGF_CA"/>
    <property type="match status" value="1"/>
</dbReference>
<evidence type="ECO:0000313" key="16">
    <source>
        <dbReference type="Proteomes" id="UP000250572"/>
    </source>
</evidence>
<dbReference type="FunFam" id="2.10.25.10:FF:000059">
    <property type="entry name" value="Mannan-binding lectin serine protease 1"/>
    <property type="match status" value="1"/>
</dbReference>
<accession>A0A315VKD6</accession>
<keyword evidence="13" id="KW-0732">Signal</keyword>
<keyword evidence="9" id="KW-0180">Complement pathway</keyword>
<dbReference type="EMBL" id="NHOQ01001560">
    <property type="protein sequence ID" value="PWA23963.1"/>
    <property type="molecule type" value="Genomic_DNA"/>
</dbReference>
<dbReference type="Pfam" id="PF14670">
    <property type="entry name" value="FXa_inhibition"/>
    <property type="match status" value="1"/>
</dbReference>
<comment type="caution">
    <text evidence="15">The sequence shown here is derived from an EMBL/GenBank/DDBJ whole genome shotgun (WGS) entry which is preliminary data.</text>
</comment>
<evidence type="ECO:0000259" key="14">
    <source>
        <dbReference type="PROSITE" id="PS01180"/>
    </source>
</evidence>
<keyword evidence="3" id="KW-0964">Secreted</keyword>
<keyword evidence="5" id="KW-0645">Protease</keyword>
<dbReference type="SMART" id="SM00042">
    <property type="entry name" value="CUB"/>
    <property type="match status" value="1"/>
</dbReference>
<evidence type="ECO:0000256" key="4">
    <source>
        <dbReference type="ARBA" id="ARBA00022588"/>
    </source>
</evidence>
<evidence type="ECO:0000256" key="8">
    <source>
        <dbReference type="ARBA" id="ARBA00022859"/>
    </source>
</evidence>
<dbReference type="Proteomes" id="UP000250572">
    <property type="component" value="Unassembled WGS sequence"/>
</dbReference>
<comment type="caution">
    <text evidence="12">Lacks conserved residue(s) required for the propagation of feature annotation.</text>
</comment>
<evidence type="ECO:0000256" key="1">
    <source>
        <dbReference type="ARBA" id="ARBA00004241"/>
    </source>
</evidence>
<keyword evidence="4" id="KW-0399">Innate immunity</keyword>
<evidence type="ECO:0000256" key="13">
    <source>
        <dbReference type="SAM" id="SignalP"/>
    </source>
</evidence>
<dbReference type="Gene3D" id="2.10.70.10">
    <property type="entry name" value="Complement Module, domain 1"/>
    <property type="match status" value="1"/>
</dbReference>
<feature type="chain" id="PRO_5016414109" description="CUB domain-containing protein" evidence="13">
    <location>
        <begin position="28"/>
        <end position="250"/>
    </location>
</feature>
<dbReference type="Gene3D" id="2.10.25.10">
    <property type="entry name" value="Laminin"/>
    <property type="match status" value="1"/>
</dbReference>
<dbReference type="Pfam" id="PF00431">
    <property type="entry name" value="CUB"/>
    <property type="match status" value="1"/>
</dbReference>
<dbReference type="PANTHER" id="PTHR24255:SF25">
    <property type="entry name" value="COMPLEMENT C1R SUBCOMPONENT"/>
    <property type="match status" value="1"/>
</dbReference>
<dbReference type="InterPro" id="IPR000859">
    <property type="entry name" value="CUB_dom"/>
</dbReference>
<reference evidence="15 16" key="1">
    <citation type="journal article" date="2018" name="G3 (Bethesda)">
        <title>A High-Quality Reference Genome for the Invasive Mosquitofish Gambusia affinis Using a Chicago Library.</title>
        <authorList>
            <person name="Hoffberg S.L."/>
            <person name="Troendle N.J."/>
            <person name="Glenn T.C."/>
            <person name="Mahmud O."/>
            <person name="Louha S."/>
            <person name="Chalopin D."/>
            <person name="Bennetzen J.L."/>
            <person name="Mauricio R."/>
        </authorList>
    </citation>
    <scope>NUCLEOTIDE SEQUENCE [LARGE SCALE GENOMIC DNA]</scope>
    <source>
        <strain evidence="15">NE01/NJP1002.9</strain>
        <tissue evidence="15">Muscle</tissue>
    </source>
</reference>
<dbReference type="STRING" id="33528.ENSGAFP00000021207"/>
<dbReference type="InterPro" id="IPR000742">
    <property type="entry name" value="EGF"/>
</dbReference>
<dbReference type="GO" id="GO:0006958">
    <property type="term" value="P:complement activation, classical pathway"/>
    <property type="evidence" value="ECO:0007669"/>
    <property type="project" value="UniProtKB-KW"/>
</dbReference>
<evidence type="ECO:0000256" key="5">
    <source>
        <dbReference type="ARBA" id="ARBA00022670"/>
    </source>
</evidence>
<evidence type="ECO:0000256" key="2">
    <source>
        <dbReference type="ARBA" id="ARBA00004613"/>
    </source>
</evidence>
<dbReference type="SMART" id="SM00179">
    <property type="entry name" value="EGF_CA"/>
    <property type="match status" value="1"/>
</dbReference>
<dbReference type="GO" id="GO:0045087">
    <property type="term" value="P:innate immune response"/>
    <property type="evidence" value="ECO:0007669"/>
    <property type="project" value="UniProtKB-KW"/>
</dbReference>
<dbReference type="CDD" id="cd00041">
    <property type="entry name" value="CUB"/>
    <property type="match status" value="1"/>
</dbReference>
<keyword evidence="6" id="KW-0677">Repeat</keyword>
<keyword evidence="7" id="KW-0378">Hydrolase</keyword>
<evidence type="ECO:0000256" key="10">
    <source>
        <dbReference type="ARBA" id="ARBA00023157"/>
    </source>
</evidence>
<dbReference type="GO" id="GO:0004252">
    <property type="term" value="F:serine-type endopeptidase activity"/>
    <property type="evidence" value="ECO:0007669"/>
    <property type="project" value="TreeGrafter"/>
</dbReference>
<feature type="signal peptide" evidence="13">
    <location>
        <begin position="1"/>
        <end position="27"/>
    </location>
</feature>
<dbReference type="PANTHER" id="PTHR24255">
    <property type="entry name" value="COMPLEMENT COMPONENT 1, S SUBCOMPONENT-RELATED"/>
    <property type="match status" value="1"/>
</dbReference>
<gene>
    <name evidence="15" type="ORF">CCH79_00010928</name>
</gene>
<feature type="domain" description="CUB" evidence="14">
    <location>
        <begin position="19"/>
        <end position="142"/>
    </location>
</feature>
<protein>
    <recommendedName>
        <fullName evidence="14">CUB domain-containing protein</fullName>
    </recommendedName>
</protein>
<keyword evidence="16" id="KW-1185">Reference proteome</keyword>
<dbReference type="PROSITE" id="PS01180">
    <property type="entry name" value="CUB"/>
    <property type="match status" value="1"/>
</dbReference>
<sequence length="250" mass="27887">MDLLFVHVSRFLHVLVCECVPLPDSDSQMYGEIHSPQYPLPYPPNLQKQWEITVPEGFQISLTFTHLDIEGSAGCYYDSITVLYDEKVLGKFCGNENSADGHHPGHQPILSPGSRLTLIFQSDDYNPDRKQNVGFSAQYQAIDIDECSAPEPEDGSGPLCSQICLNTLGSYLCACHHGYKLRSDQRTCMCKFGEWRGRFSVIDCGEPEPLLNGGVTLLSGFQNQYLSVVQYHCNEPFYSPYGGNNGKISD</sequence>
<dbReference type="GO" id="GO:0031638">
    <property type="term" value="P:zymogen activation"/>
    <property type="evidence" value="ECO:0007669"/>
    <property type="project" value="TreeGrafter"/>
</dbReference>
<evidence type="ECO:0000256" key="3">
    <source>
        <dbReference type="ARBA" id="ARBA00022525"/>
    </source>
</evidence>
<dbReference type="GO" id="GO:0072562">
    <property type="term" value="C:blood microparticle"/>
    <property type="evidence" value="ECO:0007669"/>
    <property type="project" value="TreeGrafter"/>
</dbReference>
<dbReference type="InterPro" id="IPR001881">
    <property type="entry name" value="EGF-like_Ca-bd_dom"/>
</dbReference>
<organism evidence="15 16">
    <name type="scientific">Gambusia affinis</name>
    <name type="common">Western mosquitofish</name>
    <name type="synonym">Heterandria affinis</name>
    <dbReference type="NCBI Taxonomy" id="33528"/>
    <lineage>
        <taxon>Eukaryota</taxon>
        <taxon>Metazoa</taxon>
        <taxon>Chordata</taxon>
        <taxon>Craniata</taxon>
        <taxon>Vertebrata</taxon>
        <taxon>Euteleostomi</taxon>
        <taxon>Actinopterygii</taxon>
        <taxon>Neopterygii</taxon>
        <taxon>Teleostei</taxon>
        <taxon>Neoteleostei</taxon>
        <taxon>Acanthomorphata</taxon>
        <taxon>Ovalentaria</taxon>
        <taxon>Atherinomorphae</taxon>
        <taxon>Cyprinodontiformes</taxon>
        <taxon>Poeciliidae</taxon>
        <taxon>Poeciliinae</taxon>
        <taxon>Gambusia</taxon>
    </lineage>
</organism>
<keyword evidence="11" id="KW-0325">Glycoprotein</keyword>
<evidence type="ECO:0000256" key="7">
    <source>
        <dbReference type="ARBA" id="ARBA00022801"/>
    </source>
</evidence>